<name>A0A917DG03_9MICO</name>
<evidence type="ECO:0000256" key="1">
    <source>
        <dbReference type="SAM" id="MobiDB-lite"/>
    </source>
</evidence>
<dbReference type="AlphaFoldDB" id="A0A917DG03"/>
<evidence type="ECO:0000313" key="2">
    <source>
        <dbReference type="EMBL" id="GGD37249.1"/>
    </source>
</evidence>
<organism evidence="2 3">
    <name type="scientific">Microbacterium faecale</name>
    <dbReference type="NCBI Taxonomy" id="1804630"/>
    <lineage>
        <taxon>Bacteria</taxon>
        <taxon>Bacillati</taxon>
        <taxon>Actinomycetota</taxon>
        <taxon>Actinomycetes</taxon>
        <taxon>Micrococcales</taxon>
        <taxon>Microbacteriaceae</taxon>
        <taxon>Microbacterium</taxon>
    </lineage>
</organism>
<dbReference type="RefSeq" id="WP_188711880.1">
    <property type="nucleotide sequence ID" value="NZ_BMHO01000001.1"/>
</dbReference>
<feature type="region of interest" description="Disordered" evidence="1">
    <location>
        <begin position="1"/>
        <end position="20"/>
    </location>
</feature>
<sequence length="96" mass="10455">MKLSVPTHPPSIERPAEQSAVDTATQILQRRAPRTALLDRLAMSVGVALLIWGTRPDRRAAPDVSGYRVAGKSPDARRSVDRTLAAHGLSHHPFAR</sequence>
<proteinExistence type="predicted"/>
<feature type="region of interest" description="Disordered" evidence="1">
    <location>
        <begin position="60"/>
        <end position="80"/>
    </location>
</feature>
<gene>
    <name evidence="2" type="ORF">GCM10010915_17540</name>
</gene>
<reference evidence="2" key="2">
    <citation type="submission" date="2020-09" db="EMBL/GenBank/DDBJ databases">
        <authorList>
            <person name="Sun Q."/>
            <person name="Zhou Y."/>
        </authorList>
    </citation>
    <scope>NUCLEOTIDE SEQUENCE</scope>
    <source>
        <strain evidence="2">CGMCC 1.15152</strain>
    </source>
</reference>
<comment type="caution">
    <text evidence="2">The sequence shown here is derived from an EMBL/GenBank/DDBJ whole genome shotgun (WGS) entry which is preliminary data.</text>
</comment>
<protein>
    <submittedName>
        <fullName evidence="2">Uncharacterized protein</fullName>
    </submittedName>
</protein>
<reference evidence="2" key="1">
    <citation type="journal article" date="2014" name="Int. J. Syst. Evol. Microbiol.">
        <title>Complete genome sequence of Corynebacterium casei LMG S-19264T (=DSM 44701T), isolated from a smear-ripened cheese.</title>
        <authorList>
            <consortium name="US DOE Joint Genome Institute (JGI-PGF)"/>
            <person name="Walter F."/>
            <person name="Albersmeier A."/>
            <person name="Kalinowski J."/>
            <person name="Ruckert C."/>
        </authorList>
    </citation>
    <scope>NUCLEOTIDE SEQUENCE</scope>
    <source>
        <strain evidence="2">CGMCC 1.15152</strain>
    </source>
</reference>
<dbReference type="Proteomes" id="UP000633205">
    <property type="component" value="Unassembled WGS sequence"/>
</dbReference>
<evidence type="ECO:0000313" key="3">
    <source>
        <dbReference type="Proteomes" id="UP000633205"/>
    </source>
</evidence>
<keyword evidence="3" id="KW-1185">Reference proteome</keyword>
<accession>A0A917DG03</accession>
<dbReference type="EMBL" id="BMHO01000001">
    <property type="protein sequence ID" value="GGD37249.1"/>
    <property type="molecule type" value="Genomic_DNA"/>
</dbReference>